<name>A0A3B0YW26_9ZZZZ</name>
<dbReference type="InterPro" id="IPR025178">
    <property type="entry name" value="Lnb_N"/>
</dbReference>
<dbReference type="Pfam" id="PF25222">
    <property type="entry name" value="DUF7840"/>
    <property type="match status" value="1"/>
</dbReference>
<evidence type="ECO:0000259" key="3">
    <source>
        <dbReference type="Pfam" id="PF25225"/>
    </source>
</evidence>
<evidence type="ECO:0000259" key="1">
    <source>
        <dbReference type="Pfam" id="PF13387"/>
    </source>
</evidence>
<dbReference type="Pfam" id="PF13387">
    <property type="entry name" value="Lnb_N"/>
    <property type="match status" value="1"/>
</dbReference>
<evidence type="ECO:0000259" key="2">
    <source>
        <dbReference type="Pfam" id="PF25222"/>
    </source>
</evidence>
<dbReference type="InterPro" id="IPR057165">
    <property type="entry name" value="DUF7843"/>
</dbReference>
<feature type="domain" description="DUF7843" evidence="3">
    <location>
        <begin position="26"/>
        <end position="101"/>
    </location>
</feature>
<proteinExistence type="predicted"/>
<evidence type="ECO:0000313" key="4">
    <source>
        <dbReference type="EMBL" id="VAW78459.1"/>
    </source>
</evidence>
<feature type="domain" description="Lnb N-terminal periplasmic" evidence="1">
    <location>
        <begin position="117"/>
        <end position="288"/>
    </location>
</feature>
<accession>A0A3B0YW26</accession>
<dbReference type="AlphaFoldDB" id="A0A3B0YW26"/>
<feature type="domain" description="DUF7840" evidence="2">
    <location>
        <begin position="396"/>
        <end position="617"/>
    </location>
</feature>
<gene>
    <name evidence="4" type="ORF">MNBD_GAMMA14-192</name>
</gene>
<protein>
    <submittedName>
        <fullName evidence="4">Putative outermembrane protein</fullName>
    </submittedName>
</protein>
<dbReference type="EMBL" id="UOFM01000263">
    <property type="protein sequence ID" value="VAW78459.1"/>
    <property type="molecule type" value="Genomic_DNA"/>
</dbReference>
<sequence length="618" mass="69802">MLLLFDMATATAATPADNVVAYTVQQALAQDDYWLKLVHYKRKGKGYLSQVDDTKFFTAPDGKTSPNAELAATLQAFFQPGDDDSHPQCRFPARLYWLNQQLDLSAHGLPVVHCNALKKWLTTLNAEQATLIFPAAYLNSPSSMFGHTLLRLTPSDHRKSTPLAAYALNYAANADEDDGGLAYSFKGLFGGYPGLFSIVPYYEKIKQYSDIESRDIWEYDLNLNQAEIDQLMRHAWEVKNINFDYYFLTENCSYHVLSLLEVARPGSQLTDDFSIKAIPSDTVRAVIKTGMADRAIYRPATTTLIRQRLALLDTHEKEQVIQLATGTTLLPREQAGNVTDSRKRSRILELAYDYSRYRSLQQTGSRTSISQDYQLLIERSRLPAGNVWPPVQRPAYQPEQGHQTTRLAVGGGSRSGDSFISLRFRPAYHDILDPPAGYSRGGQINFLDLRARYVPTDNSLQLDRFTLIDILSLSPRDKFFKPISWGVDTGIERMLTRNGRATGAQVGGSSGLSYRMGQQHLLYFLLKGRLKVARAFQDNYSLGGGLSAGSLLSFEHSTAELSLTGIRFALGETDTTLTARWRQSFPIGKQRAFRYRLEQRHERNRNISEIEIMLNWYY</sequence>
<organism evidence="4">
    <name type="scientific">hydrothermal vent metagenome</name>
    <dbReference type="NCBI Taxonomy" id="652676"/>
    <lineage>
        <taxon>unclassified sequences</taxon>
        <taxon>metagenomes</taxon>
        <taxon>ecological metagenomes</taxon>
    </lineage>
</organism>
<reference evidence="4" key="1">
    <citation type="submission" date="2018-06" db="EMBL/GenBank/DDBJ databases">
        <authorList>
            <person name="Zhirakovskaya E."/>
        </authorList>
    </citation>
    <scope>NUCLEOTIDE SEQUENCE</scope>
</reference>
<dbReference type="InterPro" id="IPR057162">
    <property type="entry name" value="DUF7840"/>
</dbReference>
<dbReference type="Pfam" id="PF25225">
    <property type="entry name" value="DUF7843"/>
    <property type="match status" value="1"/>
</dbReference>